<dbReference type="Proteomes" id="UP000015105">
    <property type="component" value="Chromosome 1D"/>
</dbReference>
<reference evidence="2" key="1">
    <citation type="journal article" date="2014" name="Science">
        <title>Ancient hybridizations among the ancestral genomes of bread wheat.</title>
        <authorList>
            <consortium name="International Wheat Genome Sequencing Consortium,"/>
            <person name="Marcussen T."/>
            <person name="Sandve S.R."/>
            <person name="Heier L."/>
            <person name="Spannagl M."/>
            <person name="Pfeifer M."/>
            <person name="Jakobsen K.S."/>
            <person name="Wulff B.B."/>
            <person name="Steuernagel B."/>
            <person name="Mayer K.F."/>
            <person name="Olsen O.A."/>
        </authorList>
    </citation>
    <scope>NUCLEOTIDE SEQUENCE [LARGE SCALE GENOMIC DNA]</scope>
    <source>
        <strain evidence="2">cv. AL8/78</strain>
    </source>
</reference>
<organism evidence="1 2">
    <name type="scientific">Aegilops tauschii subsp. strangulata</name>
    <name type="common">Goatgrass</name>
    <dbReference type="NCBI Taxonomy" id="200361"/>
    <lineage>
        <taxon>Eukaryota</taxon>
        <taxon>Viridiplantae</taxon>
        <taxon>Streptophyta</taxon>
        <taxon>Embryophyta</taxon>
        <taxon>Tracheophyta</taxon>
        <taxon>Spermatophyta</taxon>
        <taxon>Magnoliopsida</taxon>
        <taxon>Liliopsida</taxon>
        <taxon>Poales</taxon>
        <taxon>Poaceae</taxon>
        <taxon>BOP clade</taxon>
        <taxon>Pooideae</taxon>
        <taxon>Triticodae</taxon>
        <taxon>Triticeae</taxon>
        <taxon>Triticinae</taxon>
        <taxon>Aegilops</taxon>
    </lineage>
</organism>
<reference evidence="1" key="4">
    <citation type="submission" date="2019-03" db="UniProtKB">
        <authorList>
            <consortium name="EnsemblPlants"/>
        </authorList>
    </citation>
    <scope>IDENTIFICATION</scope>
</reference>
<evidence type="ECO:0000313" key="2">
    <source>
        <dbReference type="Proteomes" id="UP000015105"/>
    </source>
</evidence>
<proteinExistence type="predicted"/>
<evidence type="ECO:0000313" key="1">
    <source>
        <dbReference type="EnsemblPlants" id="AET1Gv20582900.1"/>
    </source>
</evidence>
<keyword evidence="2" id="KW-1185">Reference proteome</keyword>
<reference evidence="2" key="2">
    <citation type="journal article" date="2017" name="Nat. Plants">
        <title>The Aegilops tauschii genome reveals multiple impacts of transposons.</title>
        <authorList>
            <person name="Zhao G."/>
            <person name="Zou C."/>
            <person name="Li K."/>
            <person name="Wang K."/>
            <person name="Li T."/>
            <person name="Gao L."/>
            <person name="Zhang X."/>
            <person name="Wang H."/>
            <person name="Yang Z."/>
            <person name="Liu X."/>
            <person name="Jiang W."/>
            <person name="Mao L."/>
            <person name="Kong X."/>
            <person name="Jiao Y."/>
            <person name="Jia J."/>
        </authorList>
    </citation>
    <scope>NUCLEOTIDE SEQUENCE [LARGE SCALE GENOMIC DNA]</scope>
    <source>
        <strain evidence="2">cv. AL8/78</strain>
    </source>
</reference>
<dbReference type="EnsemblPlants" id="AET1Gv20582900.1">
    <property type="protein sequence ID" value="AET1Gv20582900.1"/>
    <property type="gene ID" value="AET1Gv20582900"/>
</dbReference>
<dbReference type="Gramene" id="AET1Gv20582900.1">
    <property type="protein sequence ID" value="AET1Gv20582900.1"/>
    <property type="gene ID" value="AET1Gv20582900"/>
</dbReference>
<dbReference type="AlphaFoldDB" id="A0A452YZQ8"/>
<accession>A0A452YZQ8</accession>
<reference evidence="1" key="5">
    <citation type="journal article" date="2021" name="G3 (Bethesda)">
        <title>Aegilops tauschii genome assembly Aet v5.0 features greater sequence contiguity and improved annotation.</title>
        <authorList>
            <person name="Wang L."/>
            <person name="Zhu T."/>
            <person name="Rodriguez J.C."/>
            <person name="Deal K.R."/>
            <person name="Dubcovsky J."/>
            <person name="McGuire P.E."/>
            <person name="Lux T."/>
            <person name="Spannagl M."/>
            <person name="Mayer K.F.X."/>
            <person name="Baldrich P."/>
            <person name="Meyers B.C."/>
            <person name="Huo N."/>
            <person name="Gu Y.Q."/>
            <person name="Zhou H."/>
            <person name="Devos K.M."/>
            <person name="Bennetzen J.L."/>
            <person name="Unver T."/>
            <person name="Budak H."/>
            <person name="Gulick P.J."/>
            <person name="Galiba G."/>
            <person name="Kalapos B."/>
            <person name="Nelson D.R."/>
            <person name="Li P."/>
            <person name="You F.M."/>
            <person name="Luo M.C."/>
            <person name="Dvorak J."/>
        </authorList>
    </citation>
    <scope>NUCLEOTIDE SEQUENCE [LARGE SCALE GENOMIC DNA]</scope>
    <source>
        <strain evidence="1">cv. AL8/78</strain>
    </source>
</reference>
<name>A0A452YZQ8_AEGTS</name>
<reference evidence="1" key="3">
    <citation type="journal article" date="2017" name="Nature">
        <title>Genome sequence of the progenitor of the wheat D genome Aegilops tauschii.</title>
        <authorList>
            <person name="Luo M.C."/>
            <person name="Gu Y.Q."/>
            <person name="Puiu D."/>
            <person name="Wang H."/>
            <person name="Twardziok S.O."/>
            <person name="Deal K.R."/>
            <person name="Huo N."/>
            <person name="Zhu T."/>
            <person name="Wang L."/>
            <person name="Wang Y."/>
            <person name="McGuire P.E."/>
            <person name="Liu S."/>
            <person name="Long H."/>
            <person name="Ramasamy R.K."/>
            <person name="Rodriguez J.C."/>
            <person name="Van S.L."/>
            <person name="Yuan L."/>
            <person name="Wang Z."/>
            <person name="Xia Z."/>
            <person name="Xiao L."/>
            <person name="Anderson O.D."/>
            <person name="Ouyang S."/>
            <person name="Liang Y."/>
            <person name="Zimin A.V."/>
            <person name="Pertea G."/>
            <person name="Qi P."/>
            <person name="Bennetzen J.L."/>
            <person name="Dai X."/>
            <person name="Dawson M.W."/>
            <person name="Muller H.G."/>
            <person name="Kugler K."/>
            <person name="Rivarola-Duarte L."/>
            <person name="Spannagl M."/>
            <person name="Mayer K.F.X."/>
            <person name="Lu F.H."/>
            <person name="Bevan M.W."/>
            <person name="Leroy P."/>
            <person name="Li P."/>
            <person name="You F.M."/>
            <person name="Sun Q."/>
            <person name="Liu Z."/>
            <person name="Lyons E."/>
            <person name="Wicker T."/>
            <person name="Salzberg S.L."/>
            <person name="Devos K.M."/>
            <person name="Dvorak J."/>
        </authorList>
    </citation>
    <scope>NUCLEOTIDE SEQUENCE [LARGE SCALE GENOMIC DNA]</scope>
    <source>
        <strain evidence="1">cv. AL8/78</strain>
    </source>
</reference>
<protein>
    <submittedName>
        <fullName evidence="1">Uncharacterized protein</fullName>
    </submittedName>
</protein>
<sequence>MFPRFAHLCAVVNVDSTLRYVSVHLPYRMSTIVYTYTMCTNSIRQQTLMYSYFIPNQSSPASPLVCC</sequence>